<dbReference type="EMBL" id="PYBW01000186">
    <property type="protein sequence ID" value="PYC66056.1"/>
    <property type="molecule type" value="Genomic_DNA"/>
</dbReference>
<dbReference type="Proteomes" id="UP000248039">
    <property type="component" value="Unassembled WGS sequence"/>
</dbReference>
<keyword evidence="3" id="KW-1185">Reference proteome</keyword>
<dbReference type="InterPro" id="IPR036188">
    <property type="entry name" value="FAD/NAD-bd_sf"/>
</dbReference>
<accession>A0A2V4NH55</accession>
<organism evidence="2 3">
    <name type="scientific">Streptomyces tateyamensis</name>
    <dbReference type="NCBI Taxonomy" id="565073"/>
    <lineage>
        <taxon>Bacteria</taxon>
        <taxon>Bacillati</taxon>
        <taxon>Actinomycetota</taxon>
        <taxon>Actinomycetes</taxon>
        <taxon>Kitasatosporales</taxon>
        <taxon>Streptomycetaceae</taxon>
        <taxon>Streptomyces</taxon>
    </lineage>
</organism>
<name>A0A2V4NH55_9ACTN</name>
<dbReference type="Gene3D" id="3.30.9.30">
    <property type="match status" value="1"/>
</dbReference>
<dbReference type="OrthoDB" id="9782160at2"/>
<feature type="domain" description="FAD-binding" evidence="1">
    <location>
        <begin position="6"/>
        <end position="357"/>
    </location>
</feature>
<dbReference type="Gene3D" id="3.50.50.60">
    <property type="entry name" value="FAD/NAD(P)-binding domain"/>
    <property type="match status" value="1"/>
</dbReference>
<keyword evidence="2" id="KW-0560">Oxidoreductase</keyword>
<dbReference type="PANTHER" id="PTHR47469">
    <property type="entry name" value="MONOOXYGENASE-LIKE"/>
    <property type="match status" value="1"/>
</dbReference>
<comment type="caution">
    <text evidence="2">The sequence shown here is derived from an EMBL/GenBank/DDBJ whole genome shotgun (WGS) entry which is preliminary data.</text>
</comment>
<evidence type="ECO:0000313" key="2">
    <source>
        <dbReference type="EMBL" id="PYC66056.1"/>
    </source>
</evidence>
<evidence type="ECO:0000259" key="1">
    <source>
        <dbReference type="Pfam" id="PF01494"/>
    </source>
</evidence>
<dbReference type="PANTHER" id="PTHR47469:SF2">
    <property type="entry name" value="OS06G0597600 PROTEIN"/>
    <property type="match status" value="1"/>
</dbReference>
<proteinExistence type="predicted"/>
<dbReference type="InterPro" id="IPR053212">
    <property type="entry name" value="DHP_3-monooxygenase"/>
</dbReference>
<reference evidence="2 3" key="1">
    <citation type="submission" date="2018-03" db="EMBL/GenBank/DDBJ databases">
        <title>Bioinformatic expansion and discovery of thiopeptide antibiotics.</title>
        <authorList>
            <person name="Schwalen C.J."/>
            <person name="Hudson G.A."/>
            <person name="Mitchell D.A."/>
        </authorList>
    </citation>
    <scope>NUCLEOTIDE SEQUENCE [LARGE SCALE GENOMIC DNA]</scope>
    <source>
        <strain evidence="2 3">ATCC 21389</strain>
    </source>
</reference>
<dbReference type="PRINTS" id="PR00420">
    <property type="entry name" value="RNGMNOXGNASE"/>
</dbReference>
<evidence type="ECO:0000313" key="3">
    <source>
        <dbReference type="Proteomes" id="UP000248039"/>
    </source>
</evidence>
<dbReference type="GO" id="GO:0004497">
    <property type="term" value="F:monooxygenase activity"/>
    <property type="evidence" value="ECO:0007669"/>
    <property type="project" value="UniProtKB-KW"/>
</dbReference>
<dbReference type="Pfam" id="PF01494">
    <property type="entry name" value="FAD_binding_3"/>
    <property type="match status" value="1"/>
</dbReference>
<dbReference type="PROSITE" id="PS51257">
    <property type="entry name" value="PROKAR_LIPOPROTEIN"/>
    <property type="match status" value="1"/>
</dbReference>
<dbReference type="GO" id="GO:0071949">
    <property type="term" value="F:FAD binding"/>
    <property type="evidence" value="ECO:0007669"/>
    <property type="project" value="InterPro"/>
</dbReference>
<dbReference type="SUPFAM" id="SSF51905">
    <property type="entry name" value="FAD/NAD(P)-binding domain"/>
    <property type="match status" value="1"/>
</dbReference>
<gene>
    <name evidence="2" type="ORF">C7C46_31660</name>
</gene>
<sequence length="403" mass="43644">MRLGRVAVVGGSIAGCAAALAVARAGADEVVVLERAAQDLQDRGVGLSVHAERYAELAELGYLDESMPWVRIEQRVWSHRDGELFGGRRFAVQPFAFRTYNWGSLWRELRGRIPAAVSYRTGAVVAEVRPDEAGAAVRLADGSEERFDLVVGADGYRSVVRAAVDPGDRAAYGGYLAWRGTLPVEQLPDWSEALLEGEAATVCFTGGHVVAYRTPGPGGRGQMVNWVLYAVPDQADELRFDDPEAASLRELTPGLERRLLQLAEQALPPFWGEVVRRTPPGERFVQPMYDLAVERYSLGRVVLLGDAASIARPHTGSGAVKALQDASALERALRTGADLAAALAAYSAERAEVGRKTRELGHRLGVAQVQQTPDWSLLGQQELDQWWLGVNAGAGFGGHALRR</sequence>
<dbReference type="SUPFAM" id="SSF54373">
    <property type="entry name" value="FAD-linked reductases, C-terminal domain"/>
    <property type="match status" value="1"/>
</dbReference>
<keyword evidence="2" id="KW-0503">Monooxygenase</keyword>
<protein>
    <submittedName>
        <fullName evidence="2">Monooxygenase</fullName>
    </submittedName>
</protein>
<dbReference type="AlphaFoldDB" id="A0A2V4NH55"/>
<dbReference type="RefSeq" id="WP_110673367.1">
    <property type="nucleotide sequence ID" value="NZ_PYBW01000186.1"/>
</dbReference>
<dbReference type="InterPro" id="IPR002938">
    <property type="entry name" value="FAD-bd"/>
</dbReference>